<keyword evidence="1" id="KW-0489">Methyltransferase</keyword>
<proteinExistence type="predicted"/>
<dbReference type="GO" id="GO:0008168">
    <property type="term" value="F:methyltransferase activity"/>
    <property type="evidence" value="ECO:0007669"/>
    <property type="project" value="UniProtKB-KW"/>
</dbReference>
<dbReference type="InterPro" id="IPR007213">
    <property type="entry name" value="Ppm1/Ppm2/Tcmp"/>
</dbReference>
<keyword evidence="2" id="KW-0808">Transferase</keyword>
<dbReference type="PANTHER" id="PTHR43619:SF2">
    <property type="entry name" value="S-ADENOSYL-L-METHIONINE-DEPENDENT METHYLTRANSFERASES SUPERFAMILY PROTEIN"/>
    <property type="match status" value="1"/>
</dbReference>
<evidence type="ECO:0008006" key="5">
    <source>
        <dbReference type="Google" id="ProtNLM"/>
    </source>
</evidence>
<dbReference type="Proteomes" id="UP000886885">
    <property type="component" value="Chromosome 2A"/>
</dbReference>
<accession>A0A8X8AI09</accession>
<sequence length="370" mass="41539">MEGLLGFVRSPAATPIVSPSLFYASKSKKNSWLRAKLNAENDPLLQAATSAASLRFQEMHRPGKPLLFISYLTLSSFSVGHFVEQLTFQSSCGILMLYKVCVLAGWNVICIDSCIAEPLFVDPYAGCFVHPDVQMDLKKCSHQYCLATKFIDDKLLRTVNHIDGLKQVVLLTDGMDTRPYRLNWPTSTVIFDISSERIFKKSAEKLQGVGAKIPRNCLFLHVPLESSDIHHSLLAKGFNGNQPSIWVIQGLPVMTLANFKEILLVASSLAMSGCLFLGELPAWLAETEIGIKPSAEKWMNKLFMSHGFRVDMIGYDEVAKSLGKEVSPGEYKNILFVAEQLQFSDDQMEFWRRELQRVEEEGDEEGFEEL</sequence>
<dbReference type="GO" id="GO:0032259">
    <property type="term" value="P:methylation"/>
    <property type="evidence" value="ECO:0007669"/>
    <property type="project" value="UniProtKB-KW"/>
</dbReference>
<evidence type="ECO:0000256" key="1">
    <source>
        <dbReference type="ARBA" id="ARBA00022603"/>
    </source>
</evidence>
<evidence type="ECO:0000313" key="4">
    <source>
        <dbReference type="Proteomes" id="UP000886885"/>
    </source>
</evidence>
<dbReference type="PANTHER" id="PTHR43619">
    <property type="entry name" value="S-ADENOSYL-L-METHIONINE-DEPENDENT METHYLTRANSFERASE YKTD-RELATED"/>
    <property type="match status" value="1"/>
</dbReference>
<comment type="caution">
    <text evidence="3">The sequence shown here is derived from an EMBL/GenBank/DDBJ whole genome shotgun (WGS) entry which is preliminary data.</text>
</comment>
<dbReference type="EMBL" id="JAAWWB010000003">
    <property type="protein sequence ID" value="KAG6787107.1"/>
    <property type="molecule type" value="Genomic_DNA"/>
</dbReference>
<keyword evidence="4" id="KW-1185">Reference proteome</keyword>
<dbReference type="AlphaFoldDB" id="A0A8X8AI09"/>
<dbReference type="Pfam" id="PF04072">
    <property type="entry name" value="LCM"/>
    <property type="match status" value="1"/>
</dbReference>
<evidence type="ECO:0000313" key="3">
    <source>
        <dbReference type="EMBL" id="KAG6787107.1"/>
    </source>
</evidence>
<evidence type="ECO:0000256" key="2">
    <source>
        <dbReference type="ARBA" id="ARBA00022679"/>
    </source>
</evidence>
<name>A0A8X8AI09_POPTO</name>
<protein>
    <recommendedName>
        <fullName evidence="5">S-adenosyl-L-methionine-dependent methyltransferases superfamily protein</fullName>
    </recommendedName>
</protein>
<reference evidence="3" key="1">
    <citation type="journal article" date="2020" name="bioRxiv">
        <title>Hybrid origin of Populus tomentosa Carr. identified through genome sequencing and phylogenomic analysis.</title>
        <authorList>
            <person name="An X."/>
            <person name="Gao K."/>
            <person name="Chen Z."/>
            <person name="Li J."/>
            <person name="Yang X."/>
            <person name="Yang X."/>
            <person name="Zhou J."/>
            <person name="Guo T."/>
            <person name="Zhao T."/>
            <person name="Huang S."/>
            <person name="Miao D."/>
            <person name="Khan W.U."/>
            <person name="Rao P."/>
            <person name="Ye M."/>
            <person name="Lei B."/>
            <person name="Liao W."/>
            <person name="Wang J."/>
            <person name="Ji L."/>
            <person name="Li Y."/>
            <person name="Guo B."/>
            <person name="Mustafa N.S."/>
            <person name="Li S."/>
            <person name="Yun Q."/>
            <person name="Keller S.R."/>
            <person name="Mao J."/>
            <person name="Zhang R."/>
            <person name="Strauss S.H."/>
        </authorList>
    </citation>
    <scope>NUCLEOTIDE SEQUENCE</scope>
    <source>
        <strain evidence="3">GM15</strain>
        <tissue evidence="3">Leaf</tissue>
    </source>
</reference>
<dbReference type="OrthoDB" id="203237at2759"/>
<organism evidence="3 4">
    <name type="scientific">Populus tomentosa</name>
    <name type="common">Chinese white poplar</name>
    <dbReference type="NCBI Taxonomy" id="118781"/>
    <lineage>
        <taxon>Eukaryota</taxon>
        <taxon>Viridiplantae</taxon>
        <taxon>Streptophyta</taxon>
        <taxon>Embryophyta</taxon>
        <taxon>Tracheophyta</taxon>
        <taxon>Spermatophyta</taxon>
        <taxon>Magnoliopsida</taxon>
        <taxon>eudicotyledons</taxon>
        <taxon>Gunneridae</taxon>
        <taxon>Pentapetalae</taxon>
        <taxon>rosids</taxon>
        <taxon>fabids</taxon>
        <taxon>Malpighiales</taxon>
        <taxon>Salicaceae</taxon>
        <taxon>Saliceae</taxon>
        <taxon>Populus</taxon>
    </lineage>
</organism>
<gene>
    <name evidence="3" type="ORF">POTOM_008738</name>
</gene>